<name>A0A7S0CA01_9STRA</name>
<keyword evidence="1" id="KW-0472">Membrane</keyword>
<organism evidence="2">
    <name type="scientific">Proboscia inermis</name>
    <dbReference type="NCBI Taxonomy" id="420281"/>
    <lineage>
        <taxon>Eukaryota</taxon>
        <taxon>Sar</taxon>
        <taxon>Stramenopiles</taxon>
        <taxon>Ochrophyta</taxon>
        <taxon>Bacillariophyta</taxon>
        <taxon>Coscinodiscophyceae</taxon>
        <taxon>Rhizosoleniophycidae</taxon>
        <taxon>Rhizosoleniales</taxon>
        <taxon>Rhizosoleniaceae</taxon>
        <taxon>Proboscia</taxon>
    </lineage>
</organism>
<accession>A0A7S0CA01</accession>
<gene>
    <name evidence="2" type="ORF">PINE0816_LOCUS13673</name>
</gene>
<sequence length="122" mass="13784">MKQSFTCILPYFKHILDFRIIRNPFGRVFFLSMLSTICYEIDCYLLGIGFLVDAILTFYIAYKYPGYVCGNNGKISSQVITETRNSWASTEYMKHATTSEEAQSLLVRGAAASASYGAKFNL</sequence>
<keyword evidence="1" id="KW-0812">Transmembrane</keyword>
<protein>
    <submittedName>
        <fullName evidence="2">Uncharacterized protein</fullName>
    </submittedName>
</protein>
<reference evidence="2" key="1">
    <citation type="submission" date="2021-01" db="EMBL/GenBank/DDBJ databases">
        <authorList>
            <person name="Corre E."/>
            <person name="Pelletier E."/>
            <person name="Niang G."/>
            <person name="Scheremetjew M."/>
            <person name="Finn R."/>
            <person name="Kale V."/>
            <person name="Holt S."/>
            <person name="Cochrane G."/>
            <person name="Meng A."/>
            <person name="Brown T."/>
            <person name="Cohen L."/>
        </authorList>
    </citation>
    <scope>NUCLEOTIDE SEQUENCE</scope>
    <source>
        <strain evidence="2">CCAP1064/1</strain>
    </source>
</reference>
<keyword evidence="1" id="KW-1133">Transmembrane helix</keyword>
<dbReference type="AlphaFoldDB" id="A0A7S0CA01"/>
<evidence type="ECO:0000313" key="2">
    <source>
        <dbReference type="EMBL" id="CAD8417538.1"/>
    </source>
</evidence>
<proteinExistence type="predicted"/>
<evidence type="ECO:0000256" key="1">
    <source>
        <dbReference type="SAM" id="Phobius"/>
    </source>
</evidence>
<dbReference type="EMBL" id="HBEL01029429">
    <property type="protein sequence ID" value="CAD8417538.1"/>
    <property type="molecule type" value="Transcribed_RNA"/>
</dbReference>
<feature type="transmembrane region" description="Helical" evidence="1">
    <location>
        <begin position="43"/>
        <end position="62"/>
    </location>
</feature>